<dbReference type="GO" id="GO:0045259">
    <property type="term" value="C:proton-transporting ATP synthase complex"/>
    <property type="evidence" value="ECO:0007669"/>
    <property type="project" value="UniProtKB-KW"/>
</dbReference>
<evidence type="ECO:0000313" key="10">
    <source>
        <dbReference type="EMBL" id="CDG71204.1"/>
    </source>
</evidence>
<evidence type="ECO:0000256" key="2">
    <source>
        <dbReference type="ARBA" id="ARBA00022448"/>
    </source>
</evidence>
<dbReference type="OrthoDB" id="67388at2759"/>
<organism evidence="10">
    <name type="scientific">Hydra vulgaris</name>
    <name type="common">Hydra</name>
    <name type="synonym">Hydra attenuata</name>
    <dbReference type="NCBI Taxonomy" id="6087"/>
    <lineage>
        <taxon>Eukaryota</taxon>
        <taxon>Metazoa</taxon>
        <taxon>Cnidaria</taxon>
        <taxon>Hydrozoa</taxon>
        <taxon>Hydroidolina</taxon>
        <taxon>Anthoathecata</taxon>
        <taxon>Aplanulata</taxon>
        <taxon>Hydridae</taxon>
        <taxon>Hydra</taxon>
    </lineage>
</organism>
<keyword evidence="8 9" id="KW-0472">Membrane</keyword>
<dbReference type="Pfam" id="PF05405">
    <property type="entry name" value="Mt_ATP-synt_B"/>
    <property type="match status" value="1"/>
</dbReference>
<dbReference type="InterPro" id="IPR008688">
    <property type="entry name" value="ATP_synth_Bsub_B/MI25"/>
</dbReference>
<comment type="similarity">
    <text evidence="1 9">Belongs to the eukaryotic ATPase B chain family.</text>
</comment>
<evidence type="ECO:0000256" key="5">
    <source>
        <dbReference type="ARBA" id="ARBA00022792"/>
    </source>
</evidence>
<dbReference type="InterPro" id="IPR013837">
    <property type="entry name" value="ATP_synth_F0_suB"/>
</dbReference>
<gene>
    <name evidence="10" type="primary">ATP5F1</name>
</gene>
<dbReference type="AlphaFoldDB" id="T2MGI6"/>
<dbReference type="GO" id="GO:0046933">
    <property type="term" value="F:proton-transporting ATP synthase activity, rotational mechanism"/>
    <property type="evidence" value="ECO:0007669"/>
    <property type="project" value="TreeGrafter"/>
</dbReference>
<dbReference type="GO" id="GO:0005743">
    <property type="term" value="C:mitochondrial inner membrane"/>
    <property type="evidence" value="ECO:0007669"/>
    <property type="project" value="UniProtKB-SubCell"/>
</dbReference>
<protein>
    <recommendedName>
        <fullName evidence="9">ATP synthase subunit b</fullName>
    </recommendedName>
</protein>
<keyword evidence="7 9" id="KW-0496">Mitochondrion</keyword>
<evidence type="ECO:0000256" key="8">
    <source>
        <dbReference type="ARBA" id="ARBA00023136"/>
    </source>
</evidence>
<dbReference type="EMBL" id="HAAD01004972">
    <property type="protein sequence ID" value="CDG71204.1"/>
    <property type="molecule type" value="mRNA"/>
</dbReference>
<evidence type="ECO:0000256" key="1">
    <source>
        <dbReference type="ARBA" id="ARBA00007479"/>
    </source>
</evidence>
<proteinExistence type="evidence at transcript level"/>
<dbReference type="OMA" id="CTAGEGN"/>
<reference evidence="10" key="1">
    <citation type="journal article" date="2013" name="Genome Biol. Evol.">
        <title>Punctuated emergences of genetic and phenotypic innovations in eumetazoan, bilaterian, euteleostome, and hominidae ancestors.</title>
        <authorList>
            <person name="Wenger Y."/>
            <person name="Galliot B."/>
        </authorList>
    </citation>
    <scope>NUCLEOTIDE SEQUENCE</scope>
    <source>
        <tissue evidence="10">Whole animals</tissue>
    </source>
</reference>
<name>T2MGI6_HYDVU</name>
<evidence type="ECO:0000256" key="4">
    <source>
        <dbReference type="ARBA" id="ARBA00022781"/>
    </source>
</evidence>
<evidence type="ECO:0000256" key="9">
    <source>
        <dbReference type="RuleBase" id="RU368017"/>
    </source>
</evidence>
<accession>T2MGI6</accession>
<keyword evidence="3 9" id="KW-0138">CF(0)</keyword>
<dbReference type="PANTHER" id="PTHR12733">
    <property type="entry name" value="MITOCHONDRIAL ATP SYNTHASE B CHAIN"/>
    <property type="match status" value="1"/>
</dbReference>
<keyword evidence="2 9" id="KW-0813">Transport</keyword>
<keyword evidence="6 9" id="KW-0406">Ion transport</keyword>
<dbReference type="PANTHER" id="PTHR12733:SF3">
    <property type="entry name" value="ATP SYNTHASE F(0) COMPLEX SUBUNIT B1, MITOCHONDRIAL"/>
    <property type="match status" value="1"/>
</dbReference>
<evidence type="ECO:0000256" key="7">
    <source>
        <dbReference type="ARBA" id="ARBA00023128"/>
    </source>
</evidence>
<dbReference type="Gene3D" id="1.20.5.2210">
    <property type="match status" value="1"/>
</dbReference>
<evidence type="ECO:0000256" key="3">
    <source>
        <dbReference type="ARBA" id="ARBA00022547"/>
    </source>
</evidence>
<dbReference type="SUPFAM" id="SSF161060">
    <property type="entry name" value="ATP synthase B chain-like"/>
    <property type="match status" value="1"/>
</dbReference>
<evidence type="ECO:0000256" key="6">
    <source>
        <dbReference type="ARBA" id="ARBA00023065"/>
    </source>
</evidence>
<keyword evidence="4 9" id="KW-0375">Hydrogen ion transport</keyword>
<comment type="subunit">
    <text evidence="9">F-type ATPases have 2 components, CF(1) - the catalytic core - and CF(0) - the membrane proton channel. CF(1) and CF(0) have multiple subunits.</text>
</comment>
<sequence length="236" mass="26571">MLSRLAVRQSAMMLQVFRPCVLSQHNFSLSTAKDKYSWHRTAWPAWQMYKDKAGSSGASIMIAGAAAYLISKEIMVVNDEFMLLILMSAVGYNLTKAVAGSVGKALDAERSTILESMNQGKYNQIASLKQVIDSHKEAKDALKYQEEFFDIIKANNEMKQEIAYRSNLHEVESEVKKRLDYQIDMQKLELSIEEQHVCSWVEQKVIASISPKQESDALNQCIIDLNLLAEGRAVSA</sequence>
<comment type="function">
    <text evidence="9">Subunit b, of the mitochondrial membrane ATP synthase complex (F(1)F(0) ATP synthase or Complex V) that produces ATP from ADP in the presence of a proton gradient across the membrane which is generated by electron transport complexes of the respiratory chain. ATP synthase complex consist of a soluble F(1) head domain - the catalytic core - and a membrane F(1) domain - the membrane proton channel. These two domains are linked by a central stalk rotating inside the F(1) region and a stationary peripheral stalk. During catalysis, ATP synthesis in the catalytic domain of F(1) is coupled via a rotary mechanism of the central stalk subunits to proton translocation. In vivo, can only synthesize ATP although its ATP hydrolase activity can be activated artificially in vitro. Part of the complex F(0) domain. Part of the complex F(0) domain and the peripheric stalk, which acts as a stator to hold the catalytic alpha(3)beta(3) subcomplex and subunit a/ATP6 static relative to the rotary elements.</text>
</comment>
<keyword evidence="5 9" id="KW-0999">Mitochondrion inner membrane</keyword>
<comment type="subcellular location">
    <subcellularLocation>
        <location evidence="9">Mitochondrion</location>
    </subcellularLocation>
    <subcellularLocation>
        <location evidence="9">Mitochondrion inner membrane</location>
    </subcellularLocation>
</comment>